<accession>A0A9X8JJ28</accession>
<name>A0A9X8JJ28_9GAMM</name>
<comment type="caution">
    <text evidence="1">The sequence shown here is derived from an EMBL/GenBank/DDBJ whole genome shotgun (WGS) entry which is preliminary data.</text>
</comment>
<dbReference type="OrthoDB" id="5589169at2"/>
<keyword evidence="2" id="KW-1185">Reference proteome</keyword>
<dbReference type="AlphaFoldDB" id="A0A9X8JJ28"/>
<dbReference type="EMBL" id="NWTM01000002">
    <property type="protein sequence ID" value="RYC41784.1"/>
    <property type="molecule type" value="Genomic_DNA"/>
</dbReference>
<evidence type="ECO:0000313" key="1">
    <source>
        <dbReference type="EMBL" id="RYC41784.1"/>
    </source>
</evidence>
<reference evidence="1 2" key="1">
    <citation type="journal article" date="2018" name="Syst. Appl. Microbiol.">
        <title>Pectobacterium zantedeschiae sp. nov. a new species of a soft rot pathogen isolated from Calla lily (Zantedeschia spp.).</title>
        <authorList>
            <person name="Waleron M."/>
            <person name="Misztak A."/>
            <person name="Waleron M."/>
            <person name="Franczuk M."/>
            <person name="Jonca J."/>
            <person name="Wielgomas B."/>
            <person name="Mikicinski A."/>
            <person name="Popovic T."/>
            <person name="Waleron K."/>
        </authorList>
    </citation>
    <scope>NUCLEOTIDE SEQUENCE [LARGE SCALE GENOMIC DNA]</scope>
    <source>
        <strain evidence="1 2">9M</strain>
    </source>
</reference>
<evidence type="ECO:0000313" key="2">
    <source>
        <dbReference type="Proteomes" id="UP001138460"/>
    </source>
</evidence>
<dbReference type="Proteomes" id="UP001138460">
    <property type="component" value="Unassembled WGS sequence"/>
</dbReference>
<sequence length="111" mass="12449">MGIATCQIKELTLSARSVEAIEQINTLVDSANRLAFAVSTTPLYSIFSDPRSAKDVTYNISDYDWELYGQAMAGIPNILRHKLDQVVEPMAWSSVGDESEFWMCVYASYNK</sequence>
<gene>
    <name evidence="1" type="ORF">CLR69_16870</name>
</gene>
<dbReference type="RefSeq" id="WP_129712121.1">
    <property type="nucleotide sequence ID" value="NZ_JBEHFA010000001.1"/>
</dbReference>
<proteinExistence type="predicted"/>
<protein>
    <submittedName>
        <fullName evidence="1">Uncharacterized protein</fullName>
    </submittedName>
</protein>
<organism evidence="1 2">
    <name type="scientific">Pectobacterium zantedeschiae</name>
    <dbReference type="NCBI Taxonomy" id="2034769"/>
    <lineage>
        <taxon>Bacteria</taxon>
        <taxon>Pseudomonadati</taxon>
        <taxon>Pseudomonadota</taxon>
        <taxon>Gammaproteobacteria</taxon>
        <taxon>Enterobacterales</taxon>
        <taxon>Pectobacteriaceae</taxon>
        <taxon>Pectobacterium</taxon>
    </lineage>
</organism>